<dbReference type="InterPro" id="IPR059023">
    <property type="entry name" value="RNA_hel_CTD"/>
</dbReference>
<comment type="caution">
    <text evidence="6">The sequence shown here is derived from an EMBL/GenBank/DDBJ whole genome shotgun (WGS) entry which is preliminary data.</text>
</comment>
<dbReference type="EMBL" id="CAUYUJ010018129">
    <property type="protein sequence ID" value="CAK0880879.1"/>
    <property type="molecule type" value="Genomic_DNA"/>
</dbReference>
<keyword evidence="3" id="KW-0547">Nucleotide-binding</keyword>
<dbReference type="InterPro" id="IPR001313">
    <property type="entry name" value="Pumilio_RNA-bd_rpt"/>
</dbReference>
<evidence type="ECO:0000313" key="7">
    <source>
        <dbReference type="Proteomes" id="UP001189429"/>
    </source>
</evidence>
<evidence type="ECO:0000256" key="3">
    <source>
        <dbReference type="ARBA" id="ARBA00022806"/>
    </source>
</evidence>
<evidence type="ECO:0000259" key="5">
    <source>
        <dbReference type="Pfam" id="PF26026"/>
    </source>
</evidence>
<gene>
    <name evidence="6" type="ORF">PCOR1329_LOCUS63901</name>
</gene>
<feature type="domain" description="RNA helicase C-terminal" evidence="5">
    <location>
        <begin position="49"/>
        <end position="104"/>
    </location>
</feature>
<feature type="repeat" description="Pumilio" evidence="4">
    <location>
        <begin position="129"/>
        <end position="150"/>
    </location>
</feature>
<keyword evidence="3" id="KW-0347">Helicase</keyword>
<evidence type="ECO:0000256" key="4">
    <source>
        <dbReference type="PROSITE-ProRule" id="PRU00317"/>
    </source>
</evidence>
<keyword evidence="3" id="KW-0067">ATP-binding</keyword>
<reference evidence="6" key="1">
    <citation type="submission" date="2023-10" db="EMBL/GenBank/DDBJ databases">
        <authorList>
            <person name="Chen Y."/>
            <person name="Shah S."/>
            <person name="Dougan E. K."/>
            <person name="Thang M."/>
            <person name="Chan C."/>
        </authorList>
    </citation>
    <scope>NUCLEOTIDE SEQUENCE [LARGE SCALE GENOMIC DNA]</scope>
</reference>
<feature type="non-terminal residue" evidence="6">
    <location>
        <position position="150"/>
    </location>
</feature>
<dbReference type="PROSITE" id="PS50302">
    <property type="entry name" value="PUM"/>
    <property type="match status" value="1"/>
</dbReference>
<dbReference type="Pfam" id="PF26026">
    <property type="entry name" value="RNA_hel_CTD"/>
    <property type="match status" value="1"/>
</dbReference>
<keyword evidence="1" id="KW-0677">Repeat</keyword>
<keyword evidence="7" id="KW-1185">Reference proteome</keyword>
<evidence type="ECO:0000313" key="6">
    <source>
        <dbReference type="EMBL" id="CAK0880879.1"/>
    </source>
</evidence>
<organism evidence="6 7">
    <name type="scientific">Prorocentrum cordatum</name>
    <dbReference type="NCBI Taxonomy" id="2364126"/>
    <lineage>
        <taxon>Eukaryota</taxon>
        <taxon>Sar</taxon>
        <taxon>Alveolata</taxon>
        <taxon>Dinophyceae</taxon>
        <taxon>Prorocentrales</taxon>
        <taxon>Prorocentraceae</taxon>
        <taxon>Prorocentrum</taxon>
    </lineage>
</organism>
<sequence>MYAEKVRSVANRPGAKAQTYVRDCCGVSVKALFVLGHRVAVDYLAGRASVDGWIHCQAAARDAAMLLGLRRRLQEVLQRLLSKPSFEVPGGEDQEVINAVTSLLVMDIERALGPSAARGGKRGAQVAGQLAVCAGVLDMMVHKHGNHVIQ</sequence>
<name>A0ABN9W6H0_9DINO</name>
<accession>A0ABN9W6H0</accession>
<dbReference type="Proteomes" id="UP001189429">
    <property type="component" value="Unassembled WGS sequence"/>
</dbReference>
<protein>
    <recommendedName>
        <fullName evidence="5">RNA helicase C-terminal domain-containing protein</fullName>
    </recommendedName>
</protein>
<keyword evidence="2" id="KW-0378">Hydrolase</keyword>
<evidence type="ECO:0000256" key="1">
    <source>
        <dbReference type="ARBA" id="ARBA00022737"/>
    </source>
</evidence>
<proteinExistence type="predicted"/>
<evidence type="ECO:0000256" key="2">
    <source>
        <dbReference type="ARBA" id="ARBA00022801"/>
    </source>
</evidence>